<organism evidence="2 3">
    <name type="scientific">Senna tora</name>
    <dbReference type="NCBI Taxonomy" id="362788"/>
    <lineage>
        <taxon>Eukaryota</taxon>
        <taxon>Viridiplantae</taxon>
        <taxon>Streptophyta</taxon>
        <taxon>Embryophyta</taxon>
        <taxon>Tracheophyta</taxon>
        <taxon>Spermatophyta</taxon>
        <taxon>Magnoliopsida</taxon>
        <taxon>eudicotyledons</taxon>
        <taxon>Gunneridae</taxon>
        <taxon>Pentapetalae</taxon>
        <taxon>rosids</taxon>
        <taxon>fabids</taxon>
        <taxon>Fabales</taxon>
        <taxon>Fabaceae</taxon>
        <taxon>Caesalpinioideae</taxon>
        <taxon>Cassia clade</taxon>
        <taxon>Senna</taxon>
    </lineage>
</organism>
<feature type="region of interest" description="Disordered" evidence="1">
    <location>
        <begin position="29"/>
        <end position="51"/>
    </location>
</feature>
<dbReference type="AlphaFoldDB" id="A0A834TCZ7"/>
<proteinExistence type="predicted"/>
<accession>A0A834TCZ7</accession>
<evidence type="ECO:0000313" key="3">
    <source>
        <dbReference type="Proteomes" id="UP000634136"/>
    </source>
</evidence>
<keyword evidence="3" id="KW-1185">Reference proteome</keyword>
<dbReference type="Proteomes" id="UP000634136">
    <property type="component" value="Unassembled WGS sequence"/>
</dbReference>
<protein>
    <submittedName>
        <fullName evidence="2">Uncharacterized protein</fullName>
    </submittedName>
</protein>
<name>A0A834TCZ7_9FABA</name>
<reference evidence="2" key="1">
    <citation type="submission" date="2020-09" db="EMBL/GenBank/DDBJ databases">
        <title>Genome-Enabled Discovery of Anthraquinone Biosynthesis in Senna tora.</title>
        <authorList>
            <person name="Kang S.-H."/>
            <person name="Pandey R.P."/>
            <person name="Lee C.-M."/>
            <person name="Sim J.-S."/>
            <person name="Jeong J.-T."/>
            <person name="Choi B.-S."/>
            <person name="Jung M."/>
            <person name="Ginzburg D."/>
            <person name="Zhao K."/>
            <person name="Won S.Y."/>
            <person name="Oh T.-J."/>
            <person name="Yu Y."/>
            <person name="Kim N.-H."/>
            <person name="Lee O.R."/>
            <person name="Lee T.-H."/>
            <person name="Bashyal P."/>
            <person name="Kim T.-S."/>
            <person name="Lee W.-H."/>
            <person name="Kawkins C."/>
            <person name="Kim C.-K."/>
            <person name="Kim J.S."/>
            <person name="Ahn B.O."/>
            <person name="Rhee S.Y."/>
            <person name="Sohng J.K."/>
        </authorList>
    </citation>
    <scope>NUCLEOTIDE SEQUENCE</scope>
    <source>
        <tissue evidence="2">Leaf</tissue>
    </source>
</reference>
<evidence type="ECO:0000313" key="2">
    <source>
        <dbReference type="EMBL" id="KAF7819713.1"/>
    </source>
</evidence>
<gene>
    <name evidence="2" type="ORF">G2W53_025168</name>
</gene>
<evidence type="ECO:0000256" key="1">
    <source>
        <dbReference type="SAM" id="MobiDB-lite"/>
    </source>
</evidence>
<comment type="caution">
    <text evidence="2">The sequence shown here is derived from an EMBL/GenBank/DDBJ whole genome shotgun (WGS) entry which is preliminary data.</text>
</comment>
<sequence length="51" mass="5657">MGCGRNFAFPCLLKIKRAQLENENASSTLHHEVVEGGGEGDSDDDSVYFRR</sequence>
<feature type="compositionally biased region" description="Acidic residues" evidence="1">
    <location>
        <begin position="38"/>
        <end position="51"/>
    </location>
</feature>
<dbReference type="EMBL" id="JAAIUW010000008">
    <property type="protein sequence ID" value="KAF7819713.1"/>
    <property type="molecule type" value="Genomic_DNA"/>
</dbReference>